<evidence type="ECO:0000259" key="2">
    <source>
        <dbReference type="Pfam" id="PF13229"/>
    </source>
</evidence>
<dbReference type="Gene3D" id="2.160.20.10">
    <property type="entry name" value="Single-stranded right-handed beta-helix, Pectin lyase-like"/>
    <property type="match status" value="1"/>
</dbReference>
<dbReference type="Pfam" id="PF13229">
    <property type="entry name" value="Beta_helix"/>
    <property type="match status" value="1"/>
</dbReference>
<organism evidence="3 4">
    <name type="scientific">Corallococcus exiguus</name>
    <dbReference type="NCBI Taxonomy" id="83462"/>
    <lineage>
        <taxon>Bacteria</taxon>
        <taxon>Pseudomonadati</taxon>
        <taxon>Myxococcota</taxon>
        <taxon>Myxococcia</taxon>
        <taxon>Myxococcales</taxon>
        <taxon>Cystobacterineae</taxon>
        <taxon>Myxococcaceae</taxon>
        <taxon>Corallococcus</taxon>
    </lineage>
</organism>
<sequence>MTLKPARALHLVGLLLLTTFGCVEEDPAFTAPLAGGARLVVAPPRSSAVAAVTASVTHASGATESKALTSATDPDGGIAWSAVVKPESPEEEIQLTVAAEDSAKTVVASVKSDAGVKLPLYGEALVVLVPLPESGAPGLANHAPRIHEVRAQSAIVAPGETVTLSAQVSDEEEGVLTYEWTASGRVLACEGATCEWTAARPPVPDAGTEGDAGTGYDPTLKDDALISLRVTDAQGAVSTLQFHIGVGTVRGPASLRKTWFNRSPVAAVAGEPQQVMLGSTFQVPAPVTDEDGDVLTYAWSATCEGKFDNVTLARPAFTPGAAPTDCGCQLKGAVTDGFGGSTEQLVNLCVRAEAPPVLETTSQSAESALAGERVTFTVDVTDPRGEAMTFAWTSNVGALGTPVGNGGTSTVDWTELSCLPADVTPTVDLVVTNASGASTRHSFPVTWMGRRCGPGETACAITLSPGQVTLREGCVVQSAVFIPDGFTFDGAGHTLTASEDGAGDHYKGAVLRNRGTVANVRFVTVTARNLSDVCDAGVDRLRGILLEDASGTIENTVVEDLNQGTISGCQEGFAIDVRSSAVGGAPVPVVIRGNRLTGYQKVGVVVQGRVAVTLEDNTLDGLGPTSRISRTGIQLAYGASGQVVGNEVQGNAFLFEDLRLADYGSGILVVGGSAYGVGRELCHDLLIQDNELVGNDVGVNLIQAEGNDYDPPAAPQNIQVLGNELSKEDLTNQVYQAAISDNGTANLISRNRISGDGYNSELYENAIGVDVVTQGEDRQVGFATPARMLDVDTCSEALVVQGWDLAGNLAPLSVPEVTLAASDPGATFHLLPDCSDAPVAVVSLKNPQREGIFYLLAATAGPLTLTATGDGASKTQEQTVR</sequence>
<dbReference type="InterPro" id="IPR011050">
    <property type="entry name" value="Pectin_lyase_fold/virulence"/>
</dbReference>
<dbReference type="PROSITE" id="PS51257">
    <property type="entry name" value="PROKAR_LIPOPROTEIN"/>
    <property type="match status" value="1"/>
</dbReference>
<reference evidence="3 4" key="1">
    <citation type="submission" date="2020-01" db="EMBL/GenBank/DDBJ databases">
        <title>The draft genome sequence of Corallococcus exiguus DSM 14696.</title>
        <authorList>
            <person name="Zhang X."/>
            <person name="Zhu H."/>
        </authorList>
    </citation>
    <scope>NUCLEOTIDE SEQUENCE [LARGE SCALE GENOMIC DNA]</scope>
    <source>
        <strain evidence="3 4">DSM 14696</strain>
    </source>
</reference>
<feature type="domain" description="Right handed beta helix" evidence="2">
    <location>
        <begin position="542"/>
        <end position="705"/>
    </location>
</feature>
<dbReference type="Proteomes" id="UP000537825">
    <property type="component" value="Unassembled WGS sequence"/>
</dbReference>
<name>A0A7X5BY56_9BACT</name>
<accession>A0A7X5BY56</accession>
<protein>
    <submittedName>
        <fullName evidence="3">Right-handed parallel beta-helix repeat-containing protein</fullName>
    </submittedName>
</protein>
<dbReference type="SMART" id="SM00710">
    <property type="entry name" value="PbH1"/>
    <property type="match status" value="5"/>
</dbReference>
<evidence type="ECO:0000256" key="1">
    <source>
        <dbReference type="SAM" id="SignalP"/>
    </source>
</evidence>
<dbReference type="Gene3D" id="2.60.40.10">
    <property type="entry name" value="Immunoglobulins"/>
    <property type="match status" value="1"/>
</dbReference>
<feature type="signal peptide" evidence="1">
    <location>
        <begin position="1"/>
        <end position="24"/>
    </location>
</feature>
<dbReference type="EMBL" id="JAAAPK010000015">
    <property type="protein sequence ID" value="NBC45823.1"/>
    <property type="molecule type" value="Genomic_DNA"/>
</dbReference>
<proteinExistence type="predicted"/>
<keyword evidence="4" id="KW-1185">Reference proteome</keyword>
<comment type="caution">
    <text evidence="3">The sequence shown here is derived from an EMBL/GenBank/DDBJ whole genome shotgun (WGS) entry which is preliminary data.</text>
</comment>
<dbReference type="AlphaFoldDB" id="A0A7X5BY56"/>
<dbReference type="InterPro" id="IPR013783">
    <property type="entry name" value="Ig-like_fold"/>
</dbReference>
<dbReference type="InterPro" id="IPR012334">
    <property type="entry name" value="Pectin_lyas_fold"/>
</dbReference>
<gene>
    <name evidence="3" type="ORF">GTZ93_39125</name>
</gene>
<keyword evidence="1" id="KW-0732">Signal</keyword>
<dbReference type="InterPro" id="IPR006626">
    <property type="entry name" value="PbH1"/>
</dbReference>
<feature type="chain" id="PRO_5031458456" evidence="1">
    <location>
        <begin position="25"/>
        <end position="881"/>
    </location>
</feature>
<evidence type="ECO:0000313" key="3">
    <source>
        <dbReference type="EMBL" id="NBC45823.1"/>
    </source>
</evidence>
<dbReference type="SUPFAM" id="SSF51126">
    <property type="entry name" value="Pectin lyase-like"/>
    <property type="match status" value="1"/>
</dbReference>
<dbReference type="InterPro" id="IPR039448">
    <property type="entry name" value="Beta_helix"/>
</dbReference>
<dbReference type="RefSeq" id="WP_139917950.1">
    <property type="nucleotide sequence ID" value="NZ_CBCSLE010000105.1"/>
</dbReference>
<evidence type="ECO:0000313" key="4">
    <source>
        <dbReference type="Proteomes" id="UP000537825"/>
    </source>
</evidence>